<gene>
    <name evidence="1" type="ORF">GN244_ATG11052</name>
</gene>
<sequence>MLGNAKKYFDALAVWKGLGLSEAEVVSTMKKLKKDESLISYIKNGYKTFVKMWRCVRLNLLNEWHGA</sequence>
<organism evidence="1 2">
    <name type="scientific">Phytophthora infestans</name>
    <name type="common">Potato late blight agent</name>
    <name type="synonym">Botrytis infestans</name>
    <dbReference type="NCBI Taxonomy" id="4787"/>
    <lineage>
        <taxon>Eukaryota</taxon>
        <taxon>Sar</taxon>
        <taxon>Stramenopiles</taxon>
        <taxon>Oomycota</taxon>
        <taxon>Peronosporomycetes</taxon>
        <taxon>Peronosporales</taxon>
        <taxon>Peronosporaceae</taxon>
        <taxon>Phytophthora</taxon>
    </lineage>
</organism>
<reference evidence="1" key="1">
    <citation type="submission" date="2020-04" db="EMBL/GenBank/DDBJ databases">
        <title>Hybrid Assembly of Korean Phytophthora infestans isolates.</title>
        <authorList>
            <person name="Prokchorchik M."/>
            <person name="Lee Y."/>
            <person name="Seo J."/>
            <person name="Cho J.-H."/>
            <person name="Park Y.-E."/>
            <person name="Jang D.-C."/>
            <person name="Im J.-S."/>
            <person name="Choi J.-G."/>
            <person name="Park H.-J."/>
            <person name="Lee G.-B."/>
            <person name="Lee Y.-G."/>
            <person name="Hong S.-Y."/>
            <person name="Cho K."/>
            <person name="Sohn K.H."/>
        </authorList>
    </citation>
    <scope>NUCLEOTIDE SEQUENCE</scope>
    <source>
        <strain evidence="1">KR_1_A1</strain>
    </source>
</reference>
<evidence type="ECO:0000313" key="1">
    <source>
        <dbReference type="EMBL" id="KAF4036879.1"/>
    </source>
</evidence>
<keyword evidence="2" id="KW-1185">Reference proteome</keyword>
<dbReference type="AlphaFoldDB" id="A0A833SQZ9"/>
<protein>
    <submittedName>
        <fullName evidence="1">Uncharacterized protein</fullName>
    </submittedName>
</protein>
<accession>A0A833SQZ9</accession>
<comment type="caution">
    <text evidence="1">The sequence shown here is derived from an EMBL/GenBank/DDBJ whole genome shotgun (WGS) entry which is preliminary data.</text>
</comment>
<evidence type="ECO:0000313" key="2">
    <source>
        <dbReference type="Proteomes" id="UP000602510"/>
    </source>
</evidence>
<dbReference type="EMBL" id="WSZM01000258">
    <property type="protein sequence ID" value="KAF4036879.1"/>
    <property type="molecule type" value="Genomic_DNA"/>
</dbReference>
<proteinExistence type="predicted"/>
<dbReference type="Proteomes" id="UP000602510">
    <property type="component" value="Unassembled WGS sequence"/>
</dbReference>
<name>A0A833SQZ9_PHYIN</name>